<comment type="caution">
    <text evidence="2">The sequence shown here is derived from an EMBL/GenBank/DDBJ whole genome shotgun (WGS) entry which is preliminary data.</text>
</comment>
<protein>
    <recommendedName>
        <fullName evidence="4">Secreted protein</fullName>
    </recommendedName>
</protein>
<dbReference type="Proteomes" id="UP000664859">
    <property type="component" value="Unassembled WGS sequence"/>
</dbReference>
<keyword evidence="3" id="KW-1185">Reference proteome</keyword>
<keyword evidence="1" id="KW-0732">Signal</keyword>
<evidence type="ECO:0000313" key="2">
    <source>
        <dbReference type="EMBL" id="KAG5178814.1"/>
    </source>
</evidence>
<reference evidence="2" key="1">
    <citation type="submission" date="2021-02" db="EMBL/GenBank/DDBJ databases">
        <title>First Annotated Genome of the Yellow-green Alga Tribonema minus.</title>
        <authorList>
            <person name="Mahan K.M."/>
        </authorList>
    </citation>
    <scope>NUCLEOTIDE SEQUENCE</scope>
    <source>
        <strain evidence="2">UTEX B ZZ1240</strain>
    </source>
</reference>
<dbReference type="AlphaFoldDB" id="A0A835YPE9"/>
<feature type="non-terminal residue" evidence="2">
    <location>
        <position position="1"/>
    </location>
</feature>
<gene>
    <name evidence="2" type="ORF">JKP88DRAFT_225094</name>
</gene>
<feature type="chain" id="PRO_5032359060" description="Secreted protein" evidence="1">
    <location>
        <begin position="22"/>
        <end position="85"/>
    </location>
</feature>
<sequence>MWHHVWQIGAAFARFCSCALAAAVTCAVPHVSMTLQTLTNLRPEAALRAAEYARGGGSEFQPKSPLFPSFLPPFFPFFPLKPTLL</sequence>
<proteinExistence type="predicted"/>
<organism evidence="2 3">
    <name type="scientific">Tribonema minus</name>
    <dbReference type="NCBI Taxonomy" id="303371"/>
    <lineage>
        <taxon>Eukaryota</taxon>
        <taxon>Sar</taxon>
        <taxon>Stramenopiles</taxon>
        <taxon>Ochrophyta</taxon>
        <taxon>PX clade</taxon>
        <taxon>Xanthophyceae</taxon>
        <taxon>Tribonematales</taxon>
        <taxon>Tribonemataceae</taxon>
        <taxon>Tribonema</taxon>
    </lineage>
</organism>
<accession>A0A835YPE9</accession>
<name>A0A835YPE9_9STRA</name>
<evidence type="ECO:0008006" key="4">
    <source>
        <dbReference type="Google" id="ProtNLM"/>
    </source>
</evidence>
<dbReference type="EMBL" id="JAFCMP010000512">
    <property type="protein sequence ID" value="KAG5178814.1"/>
    <property type="molecule type" value="Genomic_DNA"/>
</dbReference>
<feature type="signal peptide" evidence="1">
    <location>
        <begin position="1"/>
        <end position="21"/>
    </location>
</feature>
<evidence type="ECO:0000313" key="3">
    <source>
        <dbReference type="Proteomes" id="UP000664859"/>
    </source>
</evidence>
<evidence type="ECO:0000256" key="1">
    <source>
        <dbReference type="SAM" id="SignalP"/>
    </source>
</evidence>